<dbReference type="GO" id="GO:0000447">
    <property type="term" value="P:endonucleolytic cleavage in ITS1 to separate SSU-rRNA from 5.8S rRNA and LSU-rRNA from tricistronic rRNA transcript (SSU-rRNA, 5.8S rRNA, LSU-rRNA)"/>
    <property type="evidence" value="ECO:0007669"/>
    <property type="project" value="TreeGrafter"/>
</dbReference>
<evidence type="ECO:0000313" key="9">
    <source>
        <dbReference type="Proteomes" id="UP000220797"/>
    </source>
</evidence>
<keyword evidence="4" id="KW-0862">Zinc</keyword>
<feature type="compositionally biased region" description="Basic and acidic residues" evidence="5">
    <location>
        <begin position="130"/>
        <end position="147"/>
    </location>
</feature>
<sequence length="686" mass="82289">MTKIKVNEKIKKKKKTNNSLSLNLNDLDDKKEKKRNKLKNKNIINLEKEKNCDKEVCEENDYSNKIANLNDKTDEKITLKNTESYNNLQNDNFTKIELHDEKVSPKKKRKRNNEKNEVIKDSKCNLKNNDKINEEEISSDDKSSSSDEDHDGLLLTSKFKNKFSKLLLKLKNKDENLLNKKEEFFHDSDFDTDISDDKDNNIKEDEEKLNKNICINKNIEENNKSCKTDEKCLNYSEYFKDILLKEGSNAFDKEEEEIIERKKKILSQKNKKSYFDEQEELKRKIIEACKDVDNNCDNDKSNDDNDNFFIMKEKSEKELLEEKKYYETFLKTSNIVKDENNLLKEYWKDNLNKDEEFLRDYILKEMWREDKIHNIYEDIDEIDDEELEKAENFERTYNFRYEEQNGNIVNSNPRNIESSVRIDLKKKKKKEKRKEKRKKKRDRKKILLEELKKEKKEKNEKSEKNEKNEKNNSFNSNNNNYDKTQMIKNKNNSKEELDDQLKKTNKYDNNIISNKHSKIDKNLDLYNNENDLWFLCDECKNPISPLNYVYECNTCENFSLCKKCFKQINHEHKLKKMLVPKNCKPPKEYLNNIGMNSNYEFNNNNNCETMEYLENDSSGYEDLIDDMPIRFKYVKVKPNSFNLTTDFILNTDDKTLNKMVPLKYVSPYYKKNFISNVIEKKEKLNE</sequence>
<keyword evidence="9" id="KW-1185">Reference proteome</keyword>
<evidence type="ECO:0000313" key="8">
    <source>
        <dbReference type="EMBL" id="CRG93481.1"/>
    </source>
</evidence>
<dbReference type="GO" id="GO:0008270">
    <property type="term" value="F:zinc ion binding"/>
    <property type="evidence" value="ECO:0007669"/>
    <property type="project" value="UniProtKB-KW"/>
</dbReference>
<feature type="region of interest" description="Disordered" evidence="5">
    <location>
        <begin position="101"/>
        <end position="125"/>
    </location>
</feature>
<dbReference type="SUPFAM" id="SSF57850">
    <property type="entry name" value="RING/U-box"/>
    <property type="match status" value="1"/>
</dbReference>
<dbReference type="RefSeq" id="XP_028526303.1">
    <property type="nucleotide sequence ID" value="XM_028674698.1"/>
</dbReference>
<feature type="region of interest" description="Disordered" evidence="5">
    <location>
        <begin position="424"/>
        <end position="484"/>
    </location>
</feature>
<dbReference type="PANTHER" id="PTHR14490">
    <property type="entry name" value="ZINC FINGER, ZZ TYPE"/>
    <property type="match status" value="1"/>
</dbReference>
<keyword evidence="2" id="KW-0479">Metal-binding</keyword>
<feature type="region of interest" description="Disordered" evidence="5">
    <location>
        <begin position="1"/>
        <end position="23"/>
    </location>
</feature>
<dbReference type="InterPro" id="IPR018034">
    <property type="entry name" value="Kri1"/>
</dbReference>
<feature type="compositionally biased region" description="Basic and acidic residues" evidence="5">
    <location>
        <begin position="445"/>
        <end position="470"/>
    </location>
</feature>
<gene>
    <name evidence="8" type="ORF">PGAL8A_00118700</name>
</gene>
<dbReference type="GO" id="GO:0005730">
    <property type="term" value="C:nucleolus"/>
    <property type="evidence" value="ECO:0007669"/>
    <property type="project" value="TreeGrafter"/>
</dbReference>
<evidence type="ECO:0000259" key="6">
    <source>
        <dbReference type="Pfam" id="PF00569"/>
    </source>
</evidence>
<dbReference type="GeneID" id="39729712"/>
<dbReference type="PANTHER" id="PTHR14490:SF5">
    <property type="entry name" value="PROTEIN KRI1 HOMOLOG"/>
    <property type="match status" value="1"/>
</dbReference>
<dbReference type="GO" id="GO:0030686">
    <property type="term" value="C:90S preribosome"/>
    <property type="evidence" value="ECO:0007669"/>
    <property type="project" value="TreeGrafter"/>
</dbReference>
<evidence type="ECO:0000256" key="1">
    <source>
        <dbReference type="ARBA" id="ARBA00007473"/>
    </source>
</evidence>
<name>A0A1J1GM60_PLAGA</name>
<dbReference type="InterPro" id="IPR024626">
    <property type="entry name" value="Kri1-like_C"/>
</dbReference>
<reference evidence="8" key="1">
    <citation type="submission" date="2015-04" db="EMBL/GenBank/DDBJ databases">
        <authorList>
            <consortium name="Pathogen Informatics"/>
        </authorList>
    </citation>
    <scope>NUCLEOTIDE SEQUENCE [LARGE SCALE GENOMIC DNA]</scope>
    <source>
        <strain evidence="8">8A</strain>
    </source>
</reference>
<feature type="compositionally biased region" description="Low complexity" evidence="5">
    <location>
        <begin position="471"/>
        <end position="480"/>
    </location>
</feature>
<protein>
    <submittedName>
        <fullName evidence="8">Uncharacterized protein</fullName>
    </submittedName>
</protein>
<feature type="compositionally biased region" description="Basic and acidic residues" evidence="5">
    <location>
        <begin position="113"/>
        <end position="125"/>
    </location>
</feature>
<comment type="similarity">
    <text evidence="1">Belongs to the KRI1 family.</text>
</comment>
<evidence type="ECO:0000256" key="3">
    <source>
        <dbReference type="ARBA" id="ARBA00022771"/>
    </source>
</evidence>
<dbReference type="InterPro" id="IPR000433">
    <property type="entry name" value="Znf_ZZ"/>
</dbReference>
<feature type="domain" description="ZZ-type" evidence="6">
    <location>
        <begin position="535"/>
        <end position="573"/>
    </location>
</feature>
<organism evidence="8 9">
    <name type="scientific">Plasmodium gallinaceum</name>
    <dbReference type="NCBI Taxonomy" id="5849"/>
    <lineage>
        <taxon>Eukaryota</taxon>
        <taxon>Sar</taxon>
        <taxon>Alveolata</taxon>
        <taxon>Apicomplexa</taxon>
        <taxon>Aconoidasida</taxon>
        <taxon>Haemosporida</taxon>
        <taxon>Plasmodiidae</taxon>
        <taxon>Plasmodium</taxon>
        <taxon>Plasmodium (Haemamoeba)</taxon>
    </lineage>
</organism>
<accession>A0A1J1GM60</accession>
<dbReference type="OrthoDB" id="10252032at2759"/>
<feature type="compositionally biased region" description="Basic residues" evidence="5">
    <location>
        <begin position="424"/>
        <end position="444"/>
    </location>
</feature>
<feature type="domain" description="Kri1-like C-terminal" evidence="7">
    <location>
        <begin position="611"/>
        <end position="674"/>
    </location>
</feature>
<evidence type="ECO:0000256" key="5">
    <source>
        <dbReference type="SAM" id="MobiDB-lite"/>
    </source>
</evidence>
<evidence type="ECO:0000256" key="4">
    <source>
        <dbReference type="ARBA" id="ARBA00022833"/>
    </source>
</evidence>
<evidence type="ECO:0000256" key="2">
    <source>
        <dbReference type="ARBA" id="ARBA00022723"/>
    </source>
</evidence>
<dbReference type="VEuPathDB" id="PlasmoDB:PGAL8A_00118700"/>
<dbReference type="Pfam" id="PF12936">
    <property type="entry name" value="Kri1_C"/>
    <property type="match status" value="1"/>
</dbReference>
<evidence type="ECO:0000259" key="7">
    <source>
        <dbReference type="Pfam" id="PF12936"/>
    </source>
</evidence>
<dbReference type="Proteomes" id="UP000220797">
    <property type="component" value="Unassembled WGS sequence"/>
</dbReference>
<dbReference type="EMBL" id="CVMV01000016">
    <property type="protein sequence ID" value="CRG93481.1"/>
    <property type="molecule type" value="Genomic_DNA"/>
</dbReference>
<dbReference type="CDD" id="cd02249">
    <property type="entry name" value="ZZ"/>
    <property type="match status" value="1"/>
</dbReference>
<dbReference type="OMA" id="WDNYDPR"/>
<comment type="caution">
    <text evidence="8">The sequence shown here is derived from an EMBL/GenBank/DDBJ whole genome shotgun (WGS) entry which is preliminary data.</text>
</comment>
<dbReference type="Pfam" id="PF00569">
    <property type="entry name" value="ZZ"/>
    <property type="match status" value="1"/>
</dbReference>
<feature type="region of interest" description="Disordered" evidence="5">
    <location>
        <begin position="130"/>
        <end position="149"/>
    </location>
</feature>
<proteinExistence type="inferred from homology"/>
<dbReference type="AlphaFoldDB" id="A0A1J1GM60"/>
<dbReference type="Gene3D" id="3.30.60.90">
    <property type="match status" value="1"/>
</dbReference>
<keyword evidence="3" id="KW-0863">Zinc-finger</keyword>
<dbReference type="InterPro" id="IPR043145">
    <property type="entry name" value="Znf_ZZ_sf"/>
</dbReference>